<evidence type="ECO:0000256" key="3">
    <source>
        <dbReference type="ARBA" id="ARBA00004629"/>
    </source>
</evidence>
<evidence type="ECO:0000256" key="17">
    <source>
        <dbReference type="ARBA" id="ARBA00030568"/>
    </source>
</evidence>
<comment type="similarity">
    <text evidence="4">Belongs to the DASH complex DAD2 family.</text>
</comment>
<dbReference type="InterPro" id="IPR013963">
    <property type="entry name" value="DASH_Dad2"/>
</dbReference>
<name>A0A177F607_9EURO</name>
<evidence type="ECO:0000256" key="2">
    <source>
        <dbReference type="ARBA" id="ARBA00004186"/>
    </source>
</evidence>
<evidence type="ECO:0000256" key="5">
    <source>
        <dbReference type="ARBA" id="ARBA00020260"/>
    </source>
</evidence>
<dbReference type="EMBL" id="LVKK01000048">
    <property type="protein sequence ID" value="OAG39040.1"/>
    <property type="molecule type" value="Genomic_DNA"/>
</dbReference>
<feature type="region of interest" description="Disordered" evidence="18">
    <location>
        <begin position="109"/>
        <end position="166"/>
    </location>
</feature>
<protein>
    <recommendedName>
        <fullName evidence="5">DASH complex subunit DAD2</fullName>
    </recommendedName>
    <alternativeName>
        <fullName evidence="17">Outer kinetochore protein DAD2</fullName>
    </alternativeName>
</protein>
<keyword evidence="9" id="KW-0493">Microtubule</keyword>
<keyword evidence="16" id="KW-0137">Centromere</keyword>
<keyword evidence="7" id="KW-0963">Cytoplasm</keyword>
<keyword evidence="8" id="KW-0132">Cell division</keyword>
<dbReference type="RefSeq" id="XP_022510992.1">
    <property type="nucleotide sequence ID" value="XM_022656719.1"/>
</dbReference>
<dbReference type="GO" id="GO:0000278">
    <property type="term" value="P:mitotic cell cycle"/>
    <property type="evidence" value="ECO:0007669"/>
    <property type="project" value="InterPro"/>
</dbReference>
<evidence type="ECO:0000313" key="20">
    <source>
        <dbReference type="Proteomes" id="UP000077002"/>
    </source>
</evidence>
<evidence type="ECO:0000256" key="8">
    <source>
        <dbReference type="ARBA" id="ARBA00022618"/>
    </source>
</evidence>
<evidence type="ECO:0000256" key="13">
    <source>
        <dbReference type="ARBA" id="ARBA00023212"/>
    </source>
</evidence>
<dbReference type="PANTHER" id="PTHR28036">
    <property type="entry name" value="DASH COMPLEX SUBUNIT DAD2"/>
    <property type="match status" value="1"/>
</dbReference>
<comment type="subcellular location">
    <subcellularLocation>
        <location evidence="3">Chromosome</location>
        <location evidence="3">Centromere</location>
        <location evidence="3">Kinetochore</location>
    </subcellularLocation>
    <subcellularLocation>
        <location evidence="2">Cytoplasm</location>
        <location evidence="2">Cytoskeleton</location>
        <location evidence="2">Spindle</location>
    </subcellularLocation>
    <subcellularLocation>
        <location evidence="1">Nucleus</location>
    </subcellularLocation>
</comment>
<keyword evidence="6" id="KW-0158">Chromosome</keyword>
<dbReference type="GO" id="GO:1990023">
    <property type="term" value="C:mitotic spindle midzone"/>
    <property type="evidence" value="ECO:0007669"/>
    <property type="project" value="TreeGrafter"/>
</dbReference>
<reference evidence="19 20" key="1">
    <citation type="submission" date="2016-03" db="EMBL/GenBank/DDBJ databases">
        <title>Draft genome sequence of the Fonsecaea monophora CBS 269.37.</title>
        <authorList>
            <person name="Bombassaro A."/>
            <person name="Vinicius W.A."/>
            <person name="De Hoog S."/>
            <person name="Sun J."/>
            <person name="Souza E.M."/>
            <person name="Raittz R.T."/>
            <person name="Costa F."/>
            <person name="Leao A.C."/>
            <person name="Tadra-Sfeir M.Z."/>
            <person name="Baura V."/>
            <person name="Balsanelli E."/>
            <person name="Pedrosa F.O."/>
            <person name="Moreno L.F."/>
            <person name="Steffens M.B."/>
            <person name="Xi L."/>
            <person name="Bocca A.L."/>
            <person name="Felipe M.S."/>
            <person name="Teixeira M."/>
            <person name="Telles Filho F.Q."/>
            <person name="Azevedo C.M."/>
            <person name="Gomes R."/>
            <person name="Vicente V.A."/>
        </authorList>
    </citation>
    <scope>NUCLEOTIDE SEQUENCE [LARGE SCALE GENOMIC DNA]</scope>
    <source>
        <strain evidence="19 20">CBS 269.37</strain>
    </source>
</reference>
<keyword evidence="15" id="KW-0131">Cell cycle</keyword>
<dbReference type="OrthoDB" id="3230169at2759"/>
<evidence type="ECO:0000256" key="7">
    <source>
        <dbReference type="ARBA" id="ARBA00022490"/>
    </source>
</evidence>
<feature type="compositionally biased region" description="Polar residues" evidence="18">
    <location>
        <begin position="33"/>
        <end position="42"/>
    </location>
</feature>
<dbReference type="AlphaFoldDB" id="A0A177F607"/>
<comment type="caution">
    <text evidence="19">The sequence shown here is derived from an EMBL/GenBank/DDBJ whole genome shotgun (WGS) entry which is preliminary data.</text>
</comment>
<keyword evidence="11" id="KW-0159">Chromosome partition</keyword>
<dbReference type="Pfam" id="PF08654">
    <property type="entry name" value="DASH_Dad2"/>
    <property type="match status" value="1"/>
</dbReference>
<evidence type="ECO:0000256" key="18">
    <source>
        <dbReference type="SAM" id="MobiDB-lite"/>
    </source>
</evidence>
<gene>
    <name evidence="19" type="ORF">AYO21_06760</name>
</gene>
<dbReference type="PANTHER" id="PTHR28036:SF1">
    <property type="entry name" value="DASH COMPLEX SUBUNIT DAD2"/>
    <property type="match status" value="1"/>
</dbReference>
<dbReference type="GO" id="GO:0044732">
    <property type="term" value="C:mitotic spindle pole body"/>
    <property type="evidence" value="ECO:0007669"/>
    <property type="project" value="TreeGrafter"/>
</dbReference>
<feature type="region of interest" description="Disordered" evidence="18">
    <location>
        <begin position="1"/>
        <end position="42"/>
    </location>
</feature>
<evidence type="ECO:0000256" key="15">
    <source>
        <dbReference type="ARBA" id="ARBA00023306"/>
    </source>
</evidence>
<proteinExistence type="inferred from homology"/>
<evidence type="ECO:0000256" key="1">
    <source>
        <dbReference type="ARBA" id="ARBA00004123"/>
    </source>
</evidence>
<evidence type="ECO:0000256" key="4">
    <source>
        <dbReference type="ARBA" id="ARBA00005501"/>
    </source>
</evidence>
<evidence type="ECO:0000256" key="12">
    <source>
        <dbReference type="ARBA" id="ARBA00022838"/>
    </source>
</evidence>
<evidence type="ECO:0000256" key="16">
    <source>
        <dbReference type="ARBA" id="ARBA00023328"/>
    </source>
</evidence>
<evidence type="ECO:0000313" key="19">
    <source>
        <dbReference type="EMBL" id="OAG39040.1"/>
    </source>
</evidence>
<dbReference type="Proteomes" id="UP000077002">
    <property type="component" value="Unassembled WGS sequence"/>
</dbReference>
<dbReference type="GO" id="GO:0051301">
    <property type="term" value="P:cell division"/>
    <property type="evidence" value="ECO:0007669"/>
    <property type="project" value="UniProtKB-KW"/>
</dbReference>
<keyword evidence="20" id="KW-1185">Reference proteome</keyword>
<evidence type="ECO:0000256" key="11">
    <source>
        <dbReference type="ARBA" id="ARBA00022829"/>
    </source>
</evidence>
<evidence type="ECO:0000256" key="6">
    <source>
        <dbReference type="ARBA" id="ARBA00022454"/>
    </source>
</evidence>
<accession>A0A177F607</accession>
<dbReference type="GO" id="GO:0005874">
    <property type="term" value="C:microtubule"/>
    <property type="evidence" value="ECO:0007669"/>
    <property type="project" value="UniProtKB-KW"/>
</dbReference>
<keyword evidence="10" id="KW-0498">Mitosis</keyword>
<keyword evidence="13" id="KW-0206">Cytoskeleton</keyword>
<dbReference type="GeneID" id="34601918"/>
<keyword evidence="12" id="KW-0995">Kinetochore</keyword>
<organism evidence="19 20">
    <name type="scientific">Fonsecaea monophora</name>
    <dbReference type="NCBI Taxonomy" id="254056"/>
    <lineage>
        <taxon>Eukaryota</taxon>
        <taxon>Fungi</taxon>
        <taxon>Dikarya</taxon>
        <taxon>Ascomycota</taxon>
        <taxon>Pezizomycotina</taxon>
        <taxon>Eurotiomycetes</taxon>
        <taxon>Chaetothyriomycetidae</taxon>
        <taxon>Chaetothyriales</taxon>
        <taxon>Herpotrichiellaceae</taxon>
        <taxon>Fonsecaea</taxon>
    </lineage>
</organism>
<evidence type="ECO:0000256" key="9">
    <source>
        <dbReference type="ARBA" id="ARBA00022701"/>
    </source>
</evidence>
<sequence>MSYHPRHMDMYPSTSSGGGSSSSNTSSTLRSSAQTPAQSQLQARIASKRAELENLRQLRDLSAHLTAQLEQLETKLGSLRDGAQAVALVLANWENVLQVIGMAAMKVPVPQSQSPPTAGAPDDPDGGNVDGGAGRDVVGNPKTSQERDLPVPLVRIPVQPKTEDGG</sequence>
<evidence type="ECO:0000256" key="14">
    <source>
        <dbReference type="ARBA" id="ARBA00023242"/>
    </source>
</evidence>
<dbReference type="GO" id="GO:0008608">
    <property type="term" value="P:attachment of spindle microtubules to kinetochore"/>
    <property type="evidence" value="ECO:0007669"/>
    <property type="project" value="TreeGrafter"/>
</dbReference>
<evidence type="ECO:0000256" key="10">
    <source>
        <dbReference type="ARBA" id="ARBA00022776"/>
    </source>
</evidence>
<keyword evidence="14" id="KW-0539">Nucleus</keyword>
<feature type="compositionally biased region" description="Low complexity" evidence="18">
    <location>
        <begin position="21"/>
        <end position="32"/>
    </location>
</feature>
<dbReference type="GO" id="GO:0042729">
    <property type="term" value="C:DASH complex"/>
    <property type="evidence" value="ECO:0007669"/>
    <property type="project" value="InterPro"/>
</dbReference>